<dbReference type="PROSITE" id="PS51858">
    <property type="entry name" value="PPPDE"/>
    <property type="match status" value="1"/>
</dbReference>
<dbReference type="InterPro" id="IPR008580">
    <property type="entry name" value="PPPDE_dom"/>
</dbReference>
<feature type="region of interest" description="Disordered" evidence="4">
    <location>
        <begin position="152"/>
        <end position="217"/>
    </location>
</feature>
<dbReference type="Proteomes" id="UP000014254">
    <property type="component" value="Unassembled WGS sequence"/>
</dbReference>
<dbReference type="InParanoid" id="S2J0G9"/>
<evidence type="ECO:0000256" key="1">
    <source>
        <dbReference type="ARBA" id="ARBA00008140"/>
    </source>
</evidence>
<dbReference type="InterPro" id="IPR042266">
    <property type="entry name" value="PPPDE_sf"/>
</dbReference>
<evidence type="ECO:0000256" key="4">
    <source>
        <dbReference type="SAM" id="MobiDB-lite"/>
    </source>
</evidence>
<protein>
    <recommendedName>
        <fullName evidence="5">PPPDE domain-containing protein</fullName>
    </recommendedName>
</protein>
<dbReference type="GO" id="GO:0101005">
    <property type="term" value="F:deubiquitinase activity"/>
    <property type="evidence" value="ECO:0007669"/>
    <property type="project" value="TreeGrafter"/>
</dbReference>
<evidence type="ECO:0000256" key="3">
    <source>
        <dbReference type="ARBA" id="ARBA00022801"/>
    </source>
</evidence>
<dbReference type="FunCoup" id="S2J0G9">
    <property type="interactions" value="121"/>
</dbReference>
<sequence>MKLVYVNVYDMIQPNYITQFGYYALGVGVFHSGVEIGGKEYCFGGHDIPNVTGVFVIEPRIGIPELKLKQTFDMGTTHLTEKEIEDLLLQLSDEFTGPSYNLLSRNCNHFTEEFVVNLTQKTIPAWINRAAKLGNMFPCVVPWEWIQPPEFAEEAEEEVEEAEEETEDDDQGGHSQSRRSSTISLLSSRRTRSNYTFSSAQHDERNSSQERLILGGNHGGIYHPPIAKFQGILYGDQQDASSST</sequence>
<dbReference type="Gene3D" id="3.90.1720.30">
    <property type="entry name" value="PPPDE domains"/>
    <property type="match status" value="1"/>
</dbReference>
<accession>S2J0G9</accession>
<name>S2J0G9_MUCC1</name>
<evidence type="ECO:0000259" key="5">
    <source>
        <dbReference type="PROSITE" id="PS51858"/>
    </source>
</evidence>
<proteinExistence type="inferred from homology"/>
<organism evidence="6 7">
    <name type="scientific">Mucor circinelloides f. circinelloides (strain 1006PhL)</name>
    <name type="common">Mucormycosis agent</name>
    <name type="synonym">Calyptromyces circinelloides</name>
    <dbReference type="NCBI Taxonomy" id="1220926"/>
    <lineage>
        <taxon>Eukaryota</taxon>
        <taxon>Fungi</taxon>
        <taxon>Fungi incertae sedis</taxon>
        <taxon>Mucoromycota</taxon>
        <taxon>Mucoromycotina</taxon>
        <taxon>Mucoromycetes</taxon>
        <taxon>Mucorales</taxon>
        <taxon>Mucorineae</taxon>
        <taxon>Mucoraceae</taxon>
        <taxon>Mucor</taxon>
    </lineage>
</organism>
<dbReference type="EMBL" id="KE124085">
    <property type="protein sequence ID" value="EPB83084.1"/>
    <property type="molecule type" value="Genomic_DNA"/>
</dbReference>
<dbReference type="OrthoDB" id="412286at2759"/>
<evidence type="ECO:0000313" key="7">
    <source>
        <dbReference type="Proteomes" id="UP000014254"/>
    </source>
</evidence>
<gene>
    <name evidence="6" type="ORF">HMPREF1544_10173</name>
</gene>
<evidence type="ECO:0000313" key="6">
    <source>
        <dbReference type="EMBL" id="EPB83084.1"/>
    </source>
</evidence>
<comment type="similarity">
    <text evidence="1">Belongs to the DeSI family.</text>
</comment>
<keyword evidence="3" id="KW-0378">Hydrolase</keyword>
<dbReference type="GO" id="GO:0006508">
    <property type="term" value="P:proteolysis"/>
    <property type="evidence" value="ECO:0007669"/>
    <property type="project" value="UniProtKB-KW"/>
</dbReference>
<dbReference type="STRING" id="1220926.S2J0G9"/>
<dbReference type="PANTHER" id="PTHR12378">
    <property type="entry name" value="DESUMOYLATING ISOPEPTIDASE"/>
    <property type="match status" value="1"/>
</dbReference>
<dbReference type="AlphaFoldDB" id="S2J0G9"/>
<dbReference type="VEuPathDB" id="FungiDB:HMPREF1544_10173"/>
<reference evidence="7" key="1">
    <citation type="submission" date="2013-05" db="EMBL/GenBank/DDBJ databases">
        <title>The Genome sequence of Mucor circinelloides f. circinelloides 1006PhL.</title>
        <authorList>
            <consortium name="The Broad Institute Genomics Platform"/>
            <person name="Cuomo C."/>
            <person name="Earl A."/>
            <person name="Findley K."/>
            <person name="Lee S.C."/>
            <person name="Walker B."/>
            <person name="Young S."/>
            <person name="Zeng Q."/>
            <person name="Gargeya S."/>
            <person name="Fitzgerald M."/>
            <person name="Haas B."/>
            <person name="Abouelleil A."/>
            <person name="Allen A.W."/>
            <person name="Alvarado L."/>
            <person name="Arachchi H.M."/>
            <person name="Berlin A.M."/>
            <person name="Chapman S.B."/>
            <person name="Gainer-Dewar J."/>
            <person name="Goldberg J."/>
            <person name="Griggs A."/>
            <person name="Gujja S."/>
            <person name="Hansen M."/>
            <person name="Howarth C."/>
            <person name="Imamovic A."/>
            <person name="Ireland A."/>
            <person name="Larimer J."/>
            <person name="McCowan C."/>
            <person name="Murphy C."/>
            <person name="Pearson M."/>
            <person name="Poon T.W."/>
            <person name="Priest M."/>
            <person name="Roberts A."/>
            <person name="Saif S."/>
            <person name="Shea T."/>
            <person name="Sisk P."/>
            <person name="Sykes S."/>
            <person name="Wortman J."/>
            <person name="Nusbaum C."/>
            <person name="Birren B."/>
        </authorList>
    </citation>
    <scope>NUCLEOTIDE SEQUENCE [LARGE SCALE GENOMIC DNA]</scope>
    <source>
        <strain evidence="7">1006PhL</strain>
    </source>
</reference>
<dbReference type="SMART" id="SM01179">
    <property type="entry name" value="DUF862"/>
    <property type="match status" value="1"/>
</dbReference>
<keyword evidence="7" id="KW-1185">Reference proteome</keyword>
<keyword evidence="2" id="KW-0645">Protease</keyword>
<feature type="compositionally biased region" description="Acidic residues" evidence="4">
    <location>
        <begin position="152"/>
        <end position="170"/>
    </location>
</feature>
<dbReference type="GO" id="GO:0016579">
    <property type="term" value="P:protein deubiquitination"/>
    <property type="evidence" value="ECO:0007669"/>
    <property type="project" value="TreeGrafter"/>
</dbReference>
<feature type="domain" description="PPPDE" evidence="5">
    <location>
        <begin position="2"/>
        <end position="145"/>
    </location>
</feature>
<evidence type="ECO:0000256" key="2">
    <source>
        <dbReference type="ARBA" id="ARBA00022670"/>
    </source>
</evidence>
<dbReference type="OMA" id="VYWTKPG"/>
<dbReference type="Pfam" id="PF05903">
    <property type="entry name" value="Peptidase_C97"/>
    <property type="match status" value="1"/>
</dbReference>
<dbReference type="PANTHER" id="PTHR12378:SF80">
    <property type="entry name" value="IP06716P-RELATED"/>
    <property type="match status" value="1"/>
</dbReference>
<feature type="compositionally biased region" description="Low complexity" evidence="4">
    <location>
        <begin position="178"/>
        <end position="188"/>
    </location>
</feature>
<dbReference type="eggNOG" id="KOG0324">
    <property type="taxonomic scope" value="Eukaryota"/>
</dbReference>